<dbReference type="Gene3D" id="3.30.700.10">
    <property type="entry name" value="Glycoprotein, Type 4 Pilin"/>
    <property type="match status" value="1"/>
</dbReference>
<dbReference type="EMBL" id="CP136600">
    <property type="protein sequence ID" value="WOH39167.1"/>
    <property type="molecule type" value="Genomic_DNA"/>
</dbReference>
<feature type="transmembrane region" description="Helical" evidence="11">
    <location>
        <begin position="12"/>
        <end position="31"/>
    </location>
</feature>
<evidence type="ECO:0000313" key="14">
    <source>
        <dbReference type="Proteomes" id="UP001301442"/>
    </source>
</evidence>
<dbReference type="InterPro" id="IPR012902">
    <property type="entry name" value="N_methyl_site"/>
</dbReference>
<dbReference type="Pfam" id="PF07963">
    <property type="entry name" value="N_methyl"/>
    <property type="match status" value="1"/>
</dbReference>
<evidence type="ECO:0000256" key="3">
    <source>
        <dbReference type="ARBA" id="ARBA00022475"/>
    </source>
</evidence>
<gene>
    <name evidence="13" type="ORF">RI844_08075</name>
</gene>
<comment type="similarity">
    <text evidence="9">Belongs to the GSP H family.</text>
</comment>
<evidence type="ECO:0000256" key="4">
    <source>
        <dbReference type="ARBA" id="ARBA00022481"/>
    </source>
</evidence>
<dbReference type="Pfam" id="PF12019">
    <property type="entry name" value="GspH"/>
    <property type="match status" value="1"/>
</dbReference>
<keyword evidence="4" id="KW-0488">Methylation</keyword>
<keyword evidence="3" id="KW-1003">Cell membrane</keyword>
<evidence type="ECO:0000256" key="5">
    <source>
        <dbReference type="ARBA" id="ARBA00022519"/>
    </source>
</evidence>
<evidence type="ECO:0000256" key="8">
    <source>
        <dbReference type="ARBA" id="ARBA00023136"/>
    </source>
</evidence>
<keyword evidence="7 11" id="KW-1133">Transmembrane helix</keyword>
<dbReference type="InterPro" id="IPR045584">
    <property type="entry name" value="Pilin-like"/>
</dbReference>
<evidence type="ECO:0000256" key="6">
    <source>
        <dbReference type="ARBA" id="ARBA00022692"/>
    </source>
</evidence>
<evidence type="ECO:0000256" key="9">
    <source>
        <dbReference type="ARBA" id="ARBA00025772"/>
    </source>
</evidence>
<evidence type="ECO:0000259" key="12">
    <source>
        <dbReference type="Pfam" id="PF12019"/>
    </source>
</evidence>
<evidence type="ECO:0000313" key="13">
    <source>
        <dbReference type="EMBL" id="WOH39167.1"/>
    </source>
</evidence>
<evidence type="ECO:0000256" key="11">
    <source>
        <dbReference type="SAM" id="Phobius"/>
    </source>
</evidence>
<feature type="domain" description="General secretion pathway GspH" evidence="12">
    <location>
        <begin position="42"/>
        <end position="174"/>
    </location>
</feature>
<evidence type="ECO:0000256" key="7">
    <source>
        <dbReference type="ARBA" id="ARBA00022989"/>
    </source>
</evidence>
<evidence type="ECO:0000256" key="2">
    <source>
        <dbReference type="ARBA" id="ARBA00021549"/>
    </source>
</evidence>
<keyword evidence="14" id="KW-1185">Reference proteome</keyword>
<dbReference type="NCBIfam" id="TIGR02532">
    <property type="entry name" value="IV_pilin_GFxxxE"/>
    <property type="match status" value="1"/>
</dbReference>
<protein>
    <recommendedName>
        <fullName evidence="2">Type II secretion system protein H</fullName>
    </recommendedName>
    <alternativeName>
        <fullName evidence="10">General secretion pathway protein H</fullName>
    </alternativeName>
</protein>
<evidence type="ECO:0000256" key="1">
    <source>
        <dbReference type="ARBA" id="ARBA00004377"/>
    </source>
</evidence>
<dbReference type="InterPro" id="IPR022346">
    <property type="entry name" value="T2SS_GspH"/>
</dbReference>
<comment type="subcellular location">
    <subcellularLocation>
        <location evidence="1">Cell inner membrane</location>
        <topology evidence="1">Single-pass membrane protein</topology>
    </subcellularLocation>
</comment>
<dbReference type="Proteomes" id="UP001301442">
    <property type="component" value="Chromosome"/>
</dbReference>
<dbReference type="PROSITE" id="PS00409">
    <property type="entry name" value="PROKAR_NTER_METHYL"/>
    <property type="match status" value="1"/>
</dbReference>
<keyword evidence="5" id="KW-0997">Cell inner membrane</keyword>
<dbReference type="SUPFAM" id="SSF54523">
    <property type="entry name" value="Pili subunits"/>
    <property type="match status" value="1"/>
</dbReference>
<sequence length="194" mass="21464">MKKVRGLTLIELLITILILSILAGVAGPSFLESFDKRKLISATEHLYSYLQQARSESLSRSKTIYWSASTLRSKKWAFGMSEDAFCNPLITTNTDAKACVLPIDNGDGVYNAEDDAVLHRLSGLDFDEISIKRSYSSSTIDAIEFDSTRGTTNLGGYRYYTLTSELGNNVQIRLSIIGTITICSDDLSDYKDCS</sequence>
<reference evidence="13 14" key="1">
    <citation type="submission" date="2023-09" db="EMBL/GenBank/DDBJ databases">
        <authorList>
            <person name="Qi X."/>
        </authorList>
    </citation>
    <scope>NUCLEOTIDE SEQUENCE [LARGE SCALE GENOMIC DNA]</scope>
    <source>
        <strain evidence="13 14">S1-1</strain>
    </source>
</reference>
<dbReference type="RefSeq" id="WP_348397934.1">
    <property type="nucleotide sequence ID" value="NZ_CP136600.1"/>
</dbReference>
<evidence type="ECO:0000256" key="10">
    <source>
        <dbReference type="ARBA" id="ARBA00030775"/>
    </source>
</evidence>
<proteinExistence type="inferred from homology"/>
<organism evidence="13 14">
    <name type="scientific">Thalassotalea fonticola</name>
    <dbReference type="NCBI Taxonomy" id="3065649"/>
    <lineage>
        <taxon>Bacteria</taxon>
        <taxon>Pseudomonadati</taxon>
        <taxon>Pseudomonadota</taxon>
        <taxon>Gammaproteobacteria</taxon>
        <taxon>Alteromonadales</taxon>
        <taxon>Colwelliaceae</taxon>
        <taxon>Thalassotalea</taxon>
    </lineage>
</organism>
<name>A0ABZ0GT71_9GAMM</name>
<keyword evidence="6 11" id="KW-0812">Transmembrane</keyword>
<keyword evidence="8 11" id="KW-0472">Membrane</keyword>
<accession>A0ABZ0GT71</accession>